<dbReference type="InterPro" id="IPR012106">
    <property type="entry name" value="Phage_Mu_Gp1"/>
</dbReference>
<gene>
    <name evidence="1" type="ORF">LHGZ1_0867</name>
</gene>
<dbReference type="EMBL" id="CP022115">
    <property type="protein sequence ID" value="ASJ23698.1"/>
    <property type="molecule type" value="Genomic_DNA"/>
</dbReference>
<name>A0A248LFX9_9NEIS</name>
<reference evidence="2" key="1">
    <citation type="submission" date="2017-06" db="EMBL/GenBank/DDBJ databases">
        <title>Whole genome sequence of Laribacter hongkongensis LHGZ1.</title>
        <authorList>
            <person name="Chen D."/>
            <person name="Wu H."/>
            <person name="Chen J."/>
        </authorList>
    </citation>
    <scope>NUCLEOTIDE SEQUENCE [LARGE SCALE GENOMIC DNA]</scope>
    <source>
        <strain evidence="2">LHGZ1</strain>
    </source>
</reference>
<protein>
    <submittedName>
        <fullName evidence="1">Uncharacterized protein</fullName>
    </submittedName>
</protein>
<accession>A0A248LFX9</accession>
<sequence length="65" mass="7105">MRSIVFRFRFWHGHVQRLVNVAIANHPALDGLTDLAALRRAEQPSHKSQMAPAGSVIAQVFGGAV</sequence>
<evidence type="ECO:0000313" key="1">
    <source>
        <dbReference type="EMBL" id="ASJ23698.1"/>
    </source>
</evidence>
<evidence type="ECO:0000313" key="2">
    <source>
        <dbReference type="Proteomes" id="UP000197424"/>
    </source>
</evidence>
<dbReference type="Proteomes" id="UP000197424">
    <property type="component" value="Chromosome"/>
</dbReference>
<dbReference type="Pfam" id="PF10123">
    <property type="entry name" value="Mu-like_Pro"/>
    <property type="match status" value="1"/>
</dbReference>
<dbReference type="AlphaFoldDB" id="A0A248LFX9"/>
<proteinExistence type="predicted"/>
<organism evidence="1 2">
    <name type="scientific">Laribacter hongkongensis</name>
    <dbReference type="NCBI Taxonomy" id="168471"/>
    <lineage>
        <taxon>Bacteria</taxon>
        <taxon>Pseudomonadati</taxon>
        <taxon>Pseudomonadota</taxon>
        <taxon>Betaproteobacteria</taxon>
        <taxon>Neisseriales</taxon>
        <taxon>Aquaspirillaceae</taxon>
        <taxon>Laribacter</taxon>
    </lineage>
</organism>